<evidence type="ECO:0000256" key="3">
    <source>
        <dbReference type="ARBA" id="ARBA00022840"/>
    </source>
</evidence>
<dbReference type="GO" id="GO:0005886">
    <property type="term" value="C:plasma membrane"/>
    <property type="evidence" value="ECO:0007669"/>
    <property type="project" value="TreeGrafter"/>
</dbReference>
<dbReference type="Gene3D" id="3.40.50.300">
    <property type="entry name" value="P-loop containing nucleotide triphosphate hydrolases"/>
    <property type="match status" value="1"/>
</dbReference>
<dbReference type="InterPro" id="IPR027417">
    <property type="entry name" value="P-loop_NTPase"/>
</dbReference>
<dbReference type="InterPro" id="IPR017911">
    <property type="entry name" value="MacB-like_ATP-bd"/>
</dbReference>
<accession>A0A0H4TRW8</accession>
<dbReference type="FunFam" id="3.40.50.300:FF:000032">
    <property type="entry name" value="Export ABC transporter ATP-binding protein"/>
    <property type="match status" value="1"/>
</dbReference>
<dbReference type="InterPro" id="IPR017871">
    <property type="entry name" value="ABC_transporter-like_CS"/>
</dbReference>
<reference evidence="5" key="1">
    <citation type="journal article" date="2015" name="ISME J.">
        <title>Aquifer environment selects for microbial species cohorts in sediment and groundwater.</title>
        <authorList>
            <person name="Hug L.A."/>
            <person name="Thomas B.C."/>
            <person name="Brown C.T."/>
            <person name="Frischkorn K.R."/>
            <person name="Williams K.H."/>
            <person name="Tringe S.G."/>
            <person name="Banfield J.F."/>
        </authorList>
    </citation>
    <scope>NUCLEOTIDE SEQUENCE</scope>
</reference>
<protein>
    <submittedName>
        <fullName evidence="5">ABC transporter-like protein, putative ABC transport system ATP-binding protein</fullName>
    </submittedName>
</protein>
<name>A0A0H4TRW8_9CHLR</name>
<dbReference type="InterPro" id="IPR003593">
    <property type="entry name" value="AAA+_ATPase"/>
</dbReference>
<proteinExistence type="predicted"/>
<dbReference type="EMBL" id="KT007016">
    <property type="protein sequence ID" value="AKQ03554.1"/>
    <property type="molecule type" value="Genomic_DNA"/>
</dbReference>
<evidence type="ECO:0000313" key="5">
    <source>
        <dbReference type="EMBL" id="AKQ03554.1"/>
    </source>
</evidence>
<keyword evidence="3 5" id="KW-0067">ATP-binding</keyword>
<dbReference type="GO" id="GO:0005524">
    <property type="term" value="F:ATP binding"/>
    <property type="evidence" value="ECO:0007669"/>
    <property type="project" value="UniProtKB-KW"/>
</dbReference>
<dbReference type="GO" id="GO:0098796">
    <property type="term" value="C:membrane protein complex"/>
    <property type="evidence" value="ECO:0007669"/>
    <property type="project" value="UniProtKB-ARBA"/>
</dbReference>
<dbReference type="GO" id="GO:0016887">
    <property type="term" value="F:ATP hydrolysis activity"/>
    <property type="evidence" value="ECO:0007669"/>
    <property type="project" value="InterPro"/>
</dbReference>
<dbReference type="GO" id="GO:0022857">
    <property type="term" value="F:transmembrane transporter activity"/>
    <property type="evidence" value="ECO:0007669"/>
    <property type="project" value="TreeGrafter"/>
</dbReference>
<dbReference type="PROSITE" id="PS50893">
    <property type="entry name" value="ABC_TRANSPORTER_2"/>
    <property type="match status" value="1"/>
</dbReference>
<dbReference type="PANTHER" id="PTHR24220">
    <property type="entry name" value="IMPORT ATP-BINDING PROTEIN"/>
    <property type="match status" value="1"/>
</dbReference>
<evidence type="ECO:0000256" key="2">
    <source>
        <dbReference type="ARBA" id="ARBA00022741"/>
    </source>
</evidence>
<dbReference type="Pfam" id="PF00005">
    <property type="entry name" value="ABC_tran"/>
    <property type="match status" value="1"/>
</dbReference>
<evidence type="ECO:0000256" key="1">
    <source>
        <dbReference type="ARBA" id="ARBA00022448"/>
    </source>
</evidence>
<dbReference type="InterPro" id="IPR003439">
    <property type="entry name" value="ABC_transporter-like_ATP-bd"/>
</dbReference>
<dbReference type="PANTHER" id="PTHR24220:SF685">
    <property type="entry name" value="ABC TRANSPORTER RELATED"/>
    <property type="match status" value="1"/>
</dbReference>
<dbReference type="CDD" id="cd03255">
    <property type="entry name" value="ABC_MJ0796_LolCDE_FtsE"/>
    <property type="match status" value="1"/>
</dbReference>
<dbReference type="SUPFAM" id="SSF52540">
    <property type="entry name" value="P-loop containing nucleoside triphosphate hydrolases"/>
    <property type="match status" value="1"/>
</dbReference>
<dbReference type="PROSITE" id="PS00211">
    <property type="entry name" value="ABC_TRANSPORTER_1"/>
    <property type="match status" value="1"/>
</dbReference>
<feature type="domain" description="ABC transporter" evidence="4">
    <location>
        <begin position="2"/>
        <end position="225"/>
    </location>
</feature>
<dbReference type="AlphaFoldDB" id="A0A0H4TRW8"/>
<dbReference type="InterPro" id="IPR015854">
    <property type="entry name" value="ABC_transpr_LolD-like"/>
</dbReference>
<sequence length="225" mass="24723">MIRLENVSKTYDEAGRPRTVLKDVTASFTDGEVAAVRGRSGSGKTTLLNLIAGIDSPSGGEIFVDDLRLTGLSPRRRTLFRRDNIGIVFQFFNLIPTLTVHENVILPAELAGEDRPEAVRRTETLLERVGLLDRKNEFPDRLSGGEQQRVAIARAMVRNPRLLLADEPTGSLDGTSGEAILRLLSSLAHESHKILILVTHSHRVAEMADRTLVVEDGRLLLAGDD</sequence>
<organism evidence="5">
    <name type="scientific">uncultured Chloroflexi bacterium Rifle_16ft_4_minimus_38099</name>
    <dbReference type="NCBI Taxonomy" id="1665073"/>
    <lineage>
        <taxon>Bacteria</taxon>
        <taxon>Bacillati</taxon>
        <taxon>Chloroflexota</taxon>
        <taxon>environmental samples</taxon>
    </lineage>
</organism>
<dbReference type="SMART" id="SM00382">
    <property type="entry name" value="AAA"/>
    <property type="match status" value="1"/>
</dbReference>
<keyword evidence="2" id="KW-0547">Nucleotide-binding</keyword>
<keyword evidence="1" id="KW-0813">Transport</keyword>
<evidence type="ECO:0000259" key="4">
    <source>
        <dbReference type="PROSITE" id="PS50893"/>
    </source>
</evidence>